<dbReference type="InterPro" id="IPR009453">
    <property type="entry name" value="ISN1"/>
</dbReference>
<dbReference type="PANTHER" id="PTHR10997">
    <property type="entry name" value="IMPORTIN-7, 8, 11"/>
    <property type="match status" value="1"/>
</dbReference>
<dbReference type="GO" id="GO:0005635">
    <property type="term" value="C:nuclear envelope"/>
    <property type="evidence" value="ECO:0007669"/>
    <property type="project" value="TreeGrafter"/>
</dbReference>
<dbReference type="Pfam" id="PF08389">
    <property type="entry name" value="Xpo1"/>
    <property type="match status" value="1"/>
</dbReference>
<dbReference type="AlphaFoldDB" id="A0A0G4N9Y6"/>
<keyword evidence="3" id="KW-0819">tRNA processing</keyword>
<dbReference type="GO" id="GO:0006606">
    <property type="term" value="P:protein import into nucleus"/>
    <property type="evidence" value="ECO:0007669"/>
    <property type="project" value="TreeGrafter"/>
</dbReference>
<evidence type="ECO:0000259" key="6">
    <source>
        <dbReference type="Pfam" id="PF08389"/>
    </source>
</evidence>
<feature type="domain" description="Exportin-1/Importin-beta-like" evidence="6">
    <location>
        <begin position="8"/>
        <end position="126"/>
    </location>
</feature>
<evidence type="ECO:0000256" key="4">
    <source>
        <dbReference type="ARBA" id="ARBA00022927"/>
    </source>
</evidence>
<keyword evidence="4" id="KW-0653">Protein transport</keyword>
<dbReference type="Gene3D" id="1.25.10.10">
    <property type="entry name" value="Leucine-rich Repeat Variant"/>
    <property type="match status" value="1"/>
</dbReference>
<dbReference type="Pfam" id="PF06437">
    <property type="entry name" value="ISN1"/>
    <property type="match status" value="1"/>
</dbReference>
<evidence type="ECO:0000256" key="2">
    <source>
        <dbReference type="ARBA" id="ARBA00022490"/>
    </source>
</evidence>
<accession>A0A0G4N9Y6</accession>
<dbReference type="InterPro" id="IPR013598">
    <property type="entry name" value="Exportin-1/Importin-b-like"/>
</dbReference>
<dbReference type="GO" id="GO:0006190">
    <property type="term" value="P:inosine salvage"/>
    <property type="evidence" value="ECO:0007669"/>
    <property type="project" value="InterPro"/>
</dbReference>
<dbReference type="EMBL" id="CVQI01033127">
    <property type="protein sequence ID" value="CRK43179.1"/>
    <property type="molecule type" value="Genomic_DNA"/>
</dbReference>
<dbReference type="GO" id="GO:0009117">
    <property type="term" value="P:nucleotide metabolic process"/>
    <property type="evidence" value="ECO:0007669"/>
    <property type="project" value="InterPro"/>
</dbReference>
<sequence length="239" mass="27390">MAASQGGVRQQLIPVLQRILHFDFPDKWPNFMDYTTELLNTNNAPSVLAGLQCLLAICRAWRFRSSDNESRVHFDKIIELSFPRLLTICNELVTQESDEAGEMLHLALKAYKHATWLELSAFLRQQQNNIAWCTVFLNTVSKAIPASAMVEDSFDREKHHWWKAKKWAYFNLNRLFIRQSRVPRMRDVFVDIGDKSWGVTVCQNWFASRGGAAAGEPIRGENTLHVGDQFLSAGSNDFK</sequence>
<keyword evidence="4" id="KW-0813">Transport</keyword>
<dbReference type="GO" id="GO:0008253">
    <property type="term" value="F:5'-nucleotidase activity"/>
    <property type="evidence" value="ECO:0007669"/>
    <property type="project" value="InterPro"/>
</dbReference>
<dbReference type="InterPro" id="IPR011989">
    <property type="entry name" value="ARM-like"/>
</dbReference>
<dbReference type="GO" id="GO:0000287">
    <property type="term" value="F:magnesium ion binding"/>
    <property type="evidence" value="ECO:0007669"/>
    <property type="project" value="InterPro"/>
</dbReference>
<dbReference type="SUPFAM" id="SSF48371">
    <property type="entry name" value="ARM repeat"/>
    <property type="match status" value="1"/>
</dbReference>
<reference evidence="8" key="1">
    <citation type="submission" date="2015-05" db="EMBL/GenBank/DDBJ databases">
        <authorList>
            <person name="Fogelqvist Johan"/>
        </authorList>
    </citation>
    <scope>NUCLEOTIDE SEQUENCE [LARGE SCALE GENOMIC DNA]</scope>
</reference>
<gene>
    <name evidence="7" type="ORF">BN1723_019136</name>
</gene>
<evidence type="ECO:0000256" key="1">
    <source>
        <dbReference type="ARBA" id="ARBA00004496"/>
    </source>
</evidence>
<name>A0A0G4N9Y6_VERLO</name>
<dbReference type="GO" id="GO:0008033">
    <property type="term" value="P:tRNA processing"/>
    <property type="evidence" value="ECO:0007669"/>
    <property type="project" value="UniProtKB-KW"/>
</dbReference>
<feature type="non-terminal residue" evidence="7">
    <location>
        <position position="239"/>
    </location>
</feature>
<keyword evidence="2" id="KW-0963">Cytoplasm</keyword>
<comment type="function">
    <text evidence="5">tRNA nucleus export receptor which facilitates tRNA translocation across the nuclear pore complex. Involved in pre-tRNA splicing, probably by affecting the interaction of pre-tRNA with splicing endonuclease.</text>
</comment>
<dbReference type="InterPro" id="IPR016024">
    <property type="entry name" value="ARM-type_fold"/>
</dbReference>
<dbReference type="Proteomes" id="UP000045706">
    <property type="component" value="Unassembled WGS sequence"/>
</dbReference>
<evidence type="ECO:0000256" key="5">
    <source>
        <dbReference type="ARBA" id="ARBA00025147"/>
    </source>
</evidence>
<proteinExistence type="predicted"/>
<evidence type="ECO:0000256" key="3">
    <source>
        <dbReference type="ARBA" id="ARBA00022694"/>
    </source>
</evidence>
<comment type="subcellular location">
    <subcellularLocation>
        <location evidence="1">Cytoplasm</location>
    </subcellularLocation>
</comment>
<protein>
    <recommendedName>
        <fullName evidence="6">Exportin-1/Importin-beta-like domain-containing protein</fullName>
    </recommendedName>
</protein>
<dbReference type="PANTHER" id="PTHR10997:SF18">
    <property type="entry name" value="D-IMPORTIN 7_RANBP7"/>
    <property type="match status" value="1"/>
</dbReference>
<organism evidence="7 8">
    <name type="scientific">Verticillium longisporum</name>
    <name type="common">Verticillium dahliae var. longisporum</name>
    <dbReference type="NCBI Taxonomy" id="100787"/>
    <lineage>
        <taxon>Eukaryota</taxon>
        <taxon>Fungi</taxon>
        <taxon>Dikarya</taxon>
        <taxon>Ascomycota</taxon>
        <taxon>Pezizomycotina</taxon>
        <taxon>Sordariomycetes</taxon>
        <taxon>Hypocreomycetidae</taxon>
        <taxon>Glomerellales</taxon>
        <taxon>Plectosphaerellaceae</taxon>
        <taxon>Verticillium</taxon>
    </lineage>
</organism>
<dbReference type="GO" id="GO:0005829">
    <property type="term" value="C:cytosol"/>
    <property type="evidence" value="ECO:0007669"/>
    <property type="project" value="TreeGrafter"/>
</dbReference>
<evidence type="ECO:0000313" key="8">
    <source>
        <dbReference type="Proteomes" id="UP000045706"/>
    </source>
</evidence>
<evidence type="ECO:0000313" key="7">
    <source>
        <dbReference type="EMBL" id="CRK43179.1"/>
    </source>
</evidence>